<accession>A0ACC1RLA7</accession>
<sequence>MRRQLIVGAQPEISCVLFAYANVAVTVVSNVSCLMLSSVWPKQWAANDKSVRVGTMLDSFRGQLTCHATPSVMFCFLSRRATAASSPATPANFSNPSPPPLLLTGGLNIPFRHLPSVSVLSRPCLNFIRVPLFDILLFIFFIVPKTAASGRHRLVIQHRHKPLAALFCPCIGLAFAPGHLSVTSLSPSHIVDNAIPELPRRRQPPSPAGPFRPPGRFTLLRSDPVNTAKLSSPILLQRTVSYDAGTKPPRRGSIYLNMPDRNTGARRRRSSSILQVYHEPPETLEQISDQASLPNLNANWTNAKGAWTIHIVLIACAKIIYDAIPGVSQETSWTLTNMSYMFGSYIMFHHVRGVPFDFNSGAFDNLNMWEQIDNGAQYTPTKKFLLGVPIALFLVSTHYTHYDLTYFIINLLAVLGVVIPKLPFSHRMRFGLFSGIPEE</sequence>
<gene>
    <name evidence="1" type="ORF">NM208_g13042</name>
</gene>
<name>A0ACC1RLA7_9HYPO</name>
<evidence type="ECO:0000313" key="2">
    <source>
        <dbReference type="Proteomes" id="UP001148629"/>
    </source>
</evidence>
<dbReference type="EMBL" id="JANRMS010002539">
    <property type="protein sequence ID" value="KAJ3522012.1"/>
    <property type="molecule type" value="Genomic_DNA"/>
</dbReference>
<protein>
    <submittedName>
        <fullName evidence="1">Uncharacterized protein</fullName>
    </submittedName>
</protein>
<evidence type="ECO:0000313" key="1">
    <source>
        <dbReference type="EMBL" id="KAJ3522012.1"/>
    </source>
</evidence>
<dbReference type="Proteomes" id="UP001148629">
    <property type="component" value="Unassembled WGS sequence"/>
</dbReference>
<organism evidence="1 2">
    <name type="scientific">Fusarium decemcellulare</name>
    <dbReference type="NCBI Taxonomy" id="57161"/>
    <lineage>
        <taxon>Eukaryota</taxon>
        <taxon>Fungi</taxon>
        <taxon>Dikarya</taxon>
        <taxon>Ascomycota</taxon>
        <taxon>Pezizomycotina</taxon>
        <taxon>Sordariomycetes</taxon>
        <taxon>Hypocreomycetidae</taxon>
        <taxon>Hypocreales</taxon>
        <taxon>Nectriaceae</taxon>
        <taxon>Fusarium</taxon>
        <taxon>Fusarium decemcellulare species complex</taxon>
    </lineage>
</organism>
<comment type="caution">
    <text evidence="1">The sequence shown here is derived from an EMBL/GenBank/DDBJ whole genome shotgun (WGS) entry which is preliminary data.</text>
</comment>
<proteinExistence type="predicted"/>
<reference evidence="1" key="1">
    <citation type="submission" date="2022-08" db="EMBL/GenBank/DDBJ databases">
        <title>Genome Sequence of Fusarium decemcellulare.</title>
        <authorList>
            <person name="Buettner E."/>
        </authorList>
    </citation>
    <scope>NUCLEOTIDE SEQUENCE</scope>
    <source>
        <strain evidence="1">Babe19</strain>
    </source>
</reference>
<keyword evidence="2" id="KW-1185">Reference proteome</keyword>